<evidence type="ECO:0000259" key="12">
    <source>
        <dbReference type="Pfam" id="PF08544"/>
    </source>
</evidence>
<dbReference type="RefSeq" id="WP_306737283.1">
    <property type="nucleotide sequence ID" value="NZ_JANHAX010000007.1"/>
</dbReference>
<sequence>MADAGGPGHAPGFGPGFAPAKVNLTLHVTAQRADGLHELDSLVAFADIGDRLELAAAGRPLLSVTGPMAEGVPFDESNLVLRAAEWMGESAAFTLEKHLPAAAGIGGGSSDAAAGLRLLAERSGRPVPPGSEVLGADVPVCLHARAMRMRGIGERLAPVNLPVLPALLVNPRVAVPTGAVFAGLSSKTHPPMPEVIPEFDAVRDAVGWIARQRNDLEAPAIEIAPVIGEVLDRLAVLPGALLARMSGSGATCFALFEGVDQAKAAERAIRAARPAWWSVATRLF</sequence>
<comment type="function">
    <text evidence="10">Catalyzes the phosphorylation of the position 2 hydroxy group of 4-diphosphocytidyl-2C-methyl-D-erythritol.</text>
</comment>
<keyword evidence="5 10" id="KW-0547">Nucleotide-binding</keyword>
<dbReference type="SUPFAM" id="SSF55060">
    <property type="entry name" value="GHMP Kinase, C-terminal domain"/>
    <property type="match status" value="1"/>
</dbReference>
<feature type="active site" evidence="10">
    <location>
        <position position="21"/>
    </location>
</feature>
<keyword evidence="14" id="KW-1185">Reference proteome</keyword>
<dbReference type="GO" id="GO:0019288">
    <property type="term" value="P:isopentenyl diphosphate biosynthetic process, methylerythritol 4-phosphate pathway"/>
    <property type="evidence" value="ECO:0007669"/>
    <property type="project" value="UniProtKB-UniRule"/>
</dbReference>
<dbReference type="InterPro" id="IPR013750">
    <property type="entry name" value="GHMP_kinase_C_dom"/>
</dbReference>
<dbReference type="PANTHER" id="PTHR43527:SF2">
    <property type="entry name" value="4-DIPHOSPHOCYTIDYL-2-C-METHYL-D-ERYTHRITOL KINASE, CHLOROPLASTIC"/>
    <property type="match status" value="1"/>
</dbReference>
<comment type="catalytic activity">
    <reaction evidence="10">
        <text>4-CDP-2-C-methyl-D-erythritol + ATP = 4-CDP-2-C-methyl-D-erythritol 2-phosphate + ADP + H(+)</text>
        <dbReference type="Rhea" id="RHEA:18437"/>
        <dbReference type="ChEBI" id="CHEBI:15378"/>
        <dbReference type="ChEBI" id="CHEBI:30616"/>
        <dbReference type="ChEBI" id="CHEBI:57823"/>
        <dbReference type="ChEBI" id="CHEBI:57919"/>
        <dbReference type="ChEBI" id="CHEBI:456216"/>
        <dbReference type="EC" id="2.7.1.148"/>
    </reaction>
</comment>
<dbReference type="Gene3D" id="3.30.70.890">
    <property type="entry name" value="GHMP kinase, C-terminal domain"/>
    <property type="match status" value="1"/>
</dbReference>
<dbReference type="Proteomes" id="UP001226762">
    <property type="component" value="Unassembled WGS sequence"/>
</dbReference>
<evidence type="ECO:0000256" key="7">
    <source>
        <dbReference type="ARBA" id="ARBA00022840"/>
    </source>
</evidence>
<feature type="binding site" evidence="10">
    <location>
        <begin position="100"/>
        <end position="110"/>
    </location>
    <ligand>
        <name>ATP</name>
        <dbReference type="ChEBI" id="CHEBI:30616"/>
    </ligand>
</feature>
<evidence type="ECO:0000259" key="11">
    <source>
        <dbReference type="Pfam" id="PF00288"/>
    </source>
</evidence>
<accession>A0AAE3WFX9</accession>
<dbReference type="InterPro" id="IPR004424">
    <property type="entry name" value="IspE"/>
</dbReference>
<comment type="pathway">
    <text evidence="10">Isoprenoid biosynthesis; isopentenyl diphosphate biosynthesis via DXP pathway; isopentenyl diphosphate from 1-deoxy-D-xylulose 5-phosphate: step 3/6.</text>
</comment>
<dbReference type="GO" id="GO:0005524">
    <property type="term" value="F:ATP binding"/>
    <property type="evidence" value="ECO:0007669"/>
    <property type="project" value="UniProtKB-UniRule"/>
</dbReference>
<comment type="caution">
    <text evidence="13">The sequence shown here is derived from an EMBL/GenBank/DDBJ whole genome shotgun (WGS) entry which is preliminary data.</text>
</comment>
<dbReference type="InterPro" id="IPR036554">
    <property type="entry name" value="GHMP_kinase_C_sf"/>
</dbReference>
<protein>
    <recommendedName>
        <fullName evidence="3 10">4-diphosphocytidyl-2-C-methyl-D-erythritol kinase</fullName>
        <shortName evidence="10">CMK</shortName>
        <ecNumber evidence="2 10">2.7.1.148</ecNumber>
    </recommendedName>
    <alternativeName>
        <fullName evidence="9 10">4-(cytidine-5'-diphospho)-2-C-methyl-D-erythritol kinase</fullName>
    </alternativeName>
</protein>
<name>A0AAE3WFX9_9RHOB</name>
<dbReference type="AlphaFoldDB" id="A0AAE3WFX9"/>
<reference evidence="13" key="2">
    <citation type="submission" date="2023-02" db="EMBL/GenBank/DDBJ databases">
        <title>'Rhodoalgimonas zhirmunskyi' gen. nov., isolated from a red alga.</title>
        <authorList>
            <person name="Nedashkovskaya O.I."/>
            <person name="Otstavnykh N.Y."/>
            <person name="Bystritskaya E.P."/>
            <person name="Balabanova L.A."/>
            <person name="Isaeva M.P."/>
        </authorList>
    </citation>
    <scope>NUCLEOTIDE SEQUENCE</scope>
    <source>
        <strain evidence="13">KCTC 52189</strain>
    </source>
</reference>
<evidence type="ECO:0000256" key="6">
    <source>
        <dbReference type="ARBA" id="ARBA00022777"/>
    </source>
</evidence>
<keyword evidence="6 10" id="KW-0418">Kinase</keyword>
<comment type="similarity">
    <text evidence="1 10">Belongs to the GHMP kinase family. IspE subfamily.</text>
</comment>
<dbReference type="Pfam" id="PF08544">
    <property type="entry name" value="GHMP_kinases_C"/>
    <property type="match status" value="1"/>
</dbReference>
<dbReference type="SUPFAM" id="SSF54211">
    <property type="entry name" value="Ribosomal protein S5 domain 2-like"/>
    <property type="match status" value="1"/>
</dbReference>
<evidence type="ECO:0000256" key="2">
    <source>
        <dbReference type="ARBA" id="ARBA00012052"/>
    </source>
</evidence>
<gene>
    <name evidence="10" type="primary">ispE</name>
    <name evidence="13" type="ORF">NO357_18895</name>
</gene>
<dbReference type="GO" id="GO:0016114">
    <property type="term" value="P:terpenoid biosynthetic process"/>
    <property type="evidence" value="ECO:0007669"/>
    <property type="project" value="InterPro"/>
</dbReference>
<evidence type="ECO:0000256" key="3">
    <source>
        <dbReference type="ARBA" id="ARBA00017473"/>
    </source>
</evidence>
<reference evidence="13" key="1">
    <citation type="submission" date="2022-07" db="EMBL/GenBank/DDBJ databases">
        <authorList>
            <person name="Otstavnykh N."/>
            <person name="Isaeva M."/>
            <person name="Bystritskaya E."/>
        </authorList>
    </citation>
    <scope>NUCLEOTIDE SEQUENCE</scope>
    <source>
        <strain evidence="13">KCTC 52189</strain>
    </source>
</reference>
<dbReference type="Gene3D" id="3.30.230.10">
    <property type="match status" value="1"/>
</dbReference>
<feature type="domain" description="GHMP kinase C-terminal" evidence="12">
    <location>
        <begin position="200"/>
        <end position="272"/>
    </location>
</feature>
<evidence type="ECO:0000256" key="1">
    <source>
        <dbReference type="ARBA" id="ARBA00009684"/>
    </source>
</evidence>
<evidence type="ECO:0000256" key="4">
    <source>
        <dbReference type="ARBA" id="ARBA00022679"/>
    </source>
</evidence>
<keyword evidence="4 10" id="KW-0808">Transferase</keyword>
<keyword evidence="7 10" id="KW-0067">ATP-binding</keyword>
<evidence type="ECO:0000256" key="5">
    <source>
        <dbReference type="ARBA" id="ARBA00022741"/>
    </source>
</evidence>
<feature type="domain" description="GHMP kinase N-terminal" evidence="11">
    <location>
        <begin position="78"/>
        <end position="128"/>
    </location>
</feature>
<dbReference type="HAMAP" id="MF_00061">
    <property type="entry name" value="IspE"/>
    <property type="match status" value="1"/>
</dbReference>
<evidence type="ECO:0000256" key="10">
    <source>
        <dbReference type="HAMAP-Rule" id="MF_00061"/>
    </source>
</evidence>
<dbReference type="EMBL" id="JANHAX010000007">
    <property type="protein sequence ID" value="MDQ2091974.1"/>
    <property type="molecule type" value="Genomic_DNA"/>
</dbReference>
<evidence type="ECO:0000313" key="14">
    <source>
        <dbReference type="Proteomes" id="UP001226762"/>
    </source>
</evidence>
<evidence type="ECO:0000313" key="13">
    <source>
        <dbReference type="EMBL" id="MDQ2091974.1"/>
    </source>
</evidence>
<dbReference type="InterPro" id="IPR020568">
    <property type="entry name" value="Ribosomal_Su5_D2-typ_SF"/>
</dbReference>
<organism evidence="13 14">
    <name type="scientific">Marimonas arenosa</name>
    <dbReference type="NCBI Taxonomy" id="1795305"/>
    <lineage>
        <taxon>Bacteria</taxon>
        <taxon>Pseudomonadati</taxon>
        <taxon>Pseudomonadota</taxon>
        <taxon>Alphaproteobacteria</taxon>
        <taxon>Rhodobacterales</taxon>
        <taxon>Paracoccaceae</taxon>
        <taxon>Marimonas</taxon>
    </lineage>
</organism>
<evidence type="ECO:0000256" key="8">
    <source>
        <dbReference type="ARBA" id="ARBA00023229"/>
    </source>
</evidence>
<dbReference type="InterPro" id="IPR006204">
    <property type="entry name" value="GHMP_kinase_N_dom"/>
</dbReference>
<proteinExistence type="inferred from homology"/>
<dbReference type="PIRSF" id="PIRSF010376">
    <property type="entry name" value="IspE"/>
    <property type="match status" value="1"/>
</dbReference>
<dbReference type="GO" id="GO:0050515">
    <property type="term" value="F:4-(cytidine 5'-diphospho)-2-C-methyl-D-erythritol kinase activity"/>
    <property type="evidence" value="ECO:0007669"/>
    <property type="project" value="UniProtKB-UniRule"/>
</dbReference>
<keyword evidence="8 10" id="KW-0414">Isoprene biosynthesis</keyword>
<evidence type="ECO:0000256" key="9">
    <source>
        <dbReference type="ARBA" id="ARBA00032554"/>
    </source>
</evidence>
<dbReference type="EC" id="2.7.1.148" evidence="2 10"/>
<dbReference type="InterPro" id="IPR014721">
    <property type="entry name" value="Ribsml_uS5_D2-typ_fold_subgr"/>
</dbReference>
<dbReference type="NCBIfam" id="NF011202">
    <property type="entry name" value="PRK14608.1"/>
    <property type="match status" value="1"/>
</dbReference>
<dbReference type="Pfam" id="PF00288">
    <property type="entry name" value="GHMP_kinases_N"/>
    <property type="match status" value="1"/>
</dbReference>
<feature type="active site" evidence="10">
    <location>
        <position position="137"/>
    </location>
</feature>
<dbReference type="PANTHER" id="PTHR43527">
    <property type="entry name" value="4-DIPHOSPHOCYTIDYL-2-C-METHYL-D-ERYTHRITOL KINASE, CHLOROPLASTIC"/>
    <property type="match status" value="1"/>
</dbReference>